<evidence type="ECO:0000313" key="2">
    <source>
        <dbReference type="EMBL" id="GAA5500863.1"/>
    </source>
</evidence>
<dbReference type="SUPFAM" id="SSF89447">
    <property type="entry name" value="AbrB/MazE/MraZ-like"/>
    <property type="match status" value="1"/>
</dbReference>
<proteinExistence type="predicted"/>
<dbReference type="InterPro" id="IPR007159">
    <property type="entry name" value="SpoVT-AbrB_dom"/>
</dbReference>
<dbReference type="EMBL" id="BAABRN010000004">
    <property type="protein sequence ID" value="GAA5500863.1"/>
    <property type="molecule type" value="Genomic_DNA"/>
</dbReference>
<gene>
    <name evidence="2" type="ORF">Dxin01_00591</name>
</gene>
<protein>
    <recommendedName>
        <fullName evidence="1">SpoVT-AbrB domain-containing protein</fullName>
    </recommendedName>
</protein>
<evidence type="ECO:0000259" key="1">
    <source>
        <dbReference type="SMART" id="SM00966"/>
    </source>
</evidence>
<keyword evidence="3" id="KW-1185">Reference proteome</keyword>
<evidence type="ECO:0000313" key="3">
    <source>
        <dbReference type="Proteomes" id="UP001458946"/>
    </source>
</evidence>
<sequence>MRIRVGKHGNSLGFVIPASVVRERGLEVGQEYELQLTSSGGLELLPVNQVIWKPDLSIDELLAGLPQEKLVYEDVPEYVPMGKELDW</sequence>
<accession>A0ABP9V6F7</accession>
<reference evidence="2 3" key="1">
    <citation type="submission" date="2024-02" db="EMBL/GenBank/DDBJ databases">
        <title>Deinococcus xinjiangensis NBRC 107630.</title>
        <authorList>
            <person name="Ichikawa N."/>
            <person name="Katano-Makiyama Y."/>
            <person name="Hidaka K."/>
        </authorList>
    </citation>
    <scope>NUCLEOTIDE SEQUENCE [LARGE SCALE GENOMIC DNA]</scope>
    <source>
        <strain evidence="2 3">NBRC 107630</strain>
    </source>
</reference>
<comment type="caution">
    <text evidence="2">The sequence shown here is derived from an EMBL/GenBank/DDBJ whole genome shotgun (WGS) entry which is preliminary data.</text>
</comment>
<dbReference type="InterPro" id="IPR037914">
    <property type="entry name" value="SpoVT-AbrB_sf"/>
</dbReference>
<dbReference type="Proteomes" id="UP001458946">
    <property type="component" value="Unassembled WGS sequence"/>
</dbReference>
<name>A0ABP9V6F7_9DEIO</name>
<dbReference type="SMART" id="SM00966">
    <property type="entry name" value="SpoVT_AbrB"/>
    <property type="match status" value="1"/>
</dbReference>
<organism evidence="2 3">
    <name type="scientific">Deinococcus xinjiangensis</name>
    <dbReference type="NCBI Taxonomy" id="457454"/>
    <lineage>
        <taxon>Bacteria</taxon>
        <taxon>Thermotogati</taxon>
        <taxon>Deinococcota</taxon>
        <taxon>Deinococci</taxon>
        <taxon>Deinococcales</taxon>
        <taxon>Deinococcaceae</taxon>
        <taxon>Deinococcus</taxon>
    </lineage>
</organism>
<feature type="domain" description="SpoVT-AbrB" evidence="1">
    <location>
        <begin position="6"/>
        <end position="52"/>
    </location>
</feature>
<dbReference type="Gene3D" id="2.10.260.10">
    <property type="match status" value="1"/>
</dbReference>
<dbReference type="RefSeq" id="WP_353540842.1">
    <property type="nucleotide sequence ID" value="NZ_BAABRN010000004.1"/>
</dbReference>